<dbReference type="InterPro" id="IPR005198">
    <property type="entry name" value="Glyco_hydro_76"/>
</dbReference>
<comment type="caution">
    <text evidence="2">The sequence shown here is derived from an EMBL/GenBank/DDBJ whole genome shotgun (WGS) entry which is preliminary data.</text>
</comment>
<dbReference type="AlphaFoldDB" id="A0AA37KLW8"/>
<accession>A0AA37KLW8</accession>
<dbReference type="PANTHER" id="PTHR47791">
    <property type="entry name" value="MEIOTICALLY UP-REGULATED GENE 191 PROTEIN"/>
    <property type="match status" value="1"/>
</dbReference>
<reference evidence="2" key="1">
    <citation type="submission" date="2022-01" db="EMBL/GenBank/DDBJ databases">
        <title>Novel bile acid biosynthetic pathways are enriched in the microbiome of centenarians.</title>
        <authorList>
            <person name="Sato Y."/>
            <person name="Atarashi K."/>
            <person name="Plichta R.D."/>
            <person name="Arai Y."/>
            <person name="Sasajima S."/>
            <person name="Kearney M.S."/>
            <person name="Suda W."/>
            <person name="Takeshita K."/>
            <person name="Sasaki T."/>
            <person name="Okamoto S."/>
            <person name="Skelly N.A."/>
            <person name="Okamura Y."/>
            <person name="Vlamakis H."/>
            <person name="Li Y."/>
            <person name="Tanoue T."/>
            <person name="Takei H."/>
            <person name="Nittono H."/>
            <person name="Narushima S."/>
            <person name="Irie J."/>
            <person name="Itoh H."/>
            <person name="Moriya K."/>
            <person name="Sugiura Y."/>
            <person name="Suematsu M."/>
            <person name="Moritoki N."/>
            <person name="Shibata S."/>
            <person name="Littman R.D."/>
            <person name="Fischbach A.M."/>
            <person name="Uwamino Y."/>
            <person name="Inoue T."/>
            <person name="Honda A."/>
            <person name="Hattori M."/>
            <person name="Murai T."/>
            <person name="Xavier J.R."/>
            <person name="Hirose N."/>
            <person name="Honda K."/>
        </authorList>
    </citation>
    <scope>NUCLEOTIDE SEQUENCE</scope>
    <source>
        <strain evidence="2">CE91-St16</strain>
    </source>
</reference>
<evidence type="ECO:0000313" key="3">
    <source>
        <dbReference type="Proteomes" id="UP001055105"/>
    </source>
</evidence>
<keyword evidence="1" id="KW-0732">Signal</keyword>
<dbReference type="InterPro" id="IPR053169">
    <property type="entry name" value="MUG_Protein"/>
</dbReference>
<name>A0AA37KLW8_9BACT</name>
<dbReference type="InterPro" id="IPR008928">
    <property type="entry name" value="6-hairpin_glycosidase_sf"/>
</dbReference>
<evidence type="ECO:0000256" key="1">
    <source>
        <dbReference type="SAM" id="SignalP"/>
    </source>
</evidence>
<dbReference type="GO" id="GO:0005975">
    <property type="term" value="P:carbohydrate metabolic process"/>
    <property type="evidence" value="ECO:0007669"/>
    <property type="project" value="InterPro"/>
</dbReference>
<dbReference type="Gene3D" id="1.50.10.20">
    <property type="match status" value="1"/>
</dbReference>
<evidence type="ECO:0000313" key="2">
    <source>
        <dbReference type="EMBL" id="GKI18377.1"/>
    </source>
</evidence>
<feature type="chain" id="PRO_5041282192" evidence="1">
    <location>
        <begin position="17"/>
        <end position="397"/>
    </location>
</feature>
<protein>
    <submittedName>
        <fullName evidence="2">Alpha-1,6-mannanase</fullName>
    </submittedName>
</protein>
<dbReference type="Pfam" id="PF03663">
    <property type="entry name" value="Glyco_hydro_76"/>
    <property type="match status" value="1"/>
</dbReference>
<sequence length="397" mass="43942">MMKKLLIMAFAASAFAACCNNGGAACDAHNLDRAKATLDSIYAHYGVAENRLLRENYPFNVDYTASYLASADQARPNPYSYLWPFSGTLSAVNTILEADASYRSVLDGRVLPGLAEYLDTTRMPAAYASYINTAPASDRFYDDNVWLGIDFCDIYEATGDKKYLAEAEMIWKFIESGTDDVLGGGIYWCEQQKHSKNTCSNAPGTVYALKLYAATGDERYLAQGKALYAWTKEHLLDPEDGLYFDNIGLDGKIGRAKFAYNSGQMVQAGALLYKATGDESYLKDAQRTAAACYDRFFGEFTPEGGETFRIINKGNVWFSAVMVRGLAELYAIDGNAAYLGDVQRTLDYAWEHARDAQGLFETDFTGADKQSEKWLLTQGAMAEMYGRMSGVKLDQTK</sequence>
<dbReference type="PANTHER" id="PTHR47791:SF4">
    <property type="entry name" value="(PUTATIVE SECRETED PROTEIN)-RELATED"/>
    <property type="match status" value="1"/>
</dbReference>
<feature type="signal peptide" evidence="1">
    <location>
        <begin position="1"/>
        <end position="16"/>
    </location>
</feature>
<organism evidence="2 3">
    <name type="scientific">Alistipes finegoldii</name>
    <dbReference type="NCBI Taxonomy" id="214856"/>
    <lineage>
        <taxon>Bacteria</taxon>
        <taxon>Pseudomonadati</taxon>
        <taxon>Bacteroidota</taxon>
        <taxon>Bacteroidia</taxon>
        <taxon>Bacteroidales</taxon>
        <taxon>Rikenellaceae</taxon>
        <taxon>Alistipes</taxon>
    </lineage>
</organism>
<dbReference type="SUPFAM" id="SSF48208">
    <property type="entry name" value="Six-hairpin glycosidases"/>
    <property type="match status" value="1"/>
</dbReference>
<dbReference type="PROSITE" id="PS51257">
    <property type="entry name" value="PROKAR_LIPOPROTEIN"/>
    <property type="match status" value="1"/>
</dbReference>
<proteinExistence type="predicted"/>
<dbReference type="PIRSF" id="PIRSF021505">
    <property type="entry name" value="O_gly_hdrol"/>
    <property type="match status" value="1"/>
</dbReference>
<dbReference type="Proteomes" id="UP001055105">
    <property type="component" value="Unassembled WGS sequence"/>
</dbReference>
<dbReference type="EMBL" id="BQOL01000001">
    <property type="protein sequence ID" value="GKI18377.1"/>
    <property type="molecule type" value="Genomic_DNA"/>
</dbReference>
<gene>
    <name evidence="2" type="ORF">CE91St16_12850</name>
</gene>
<dbReference type="InterPro" id="IPR014512">
    <property type="entry name" value="O_gly_hydro"/>
</dbReference>